<protein>
    <submittedName>
        <fullName evidence="1">Uncharacterized protein</fullName>
    </submittedName>
</protein>
<evidence type="ECO:0000313" key="1">
    <source>
        <dbReference type="EMBL" id="ATC82646.1"/>
    </source>
</evidence>
<organism evidence="1 2">
    <name type="scientific">Pseudoalteromonas agarivorans DSM 14585</name>
    <dbReference type="NCBI Taxonomy" id="1312369"/>
    <lineage>
        <taxon>Bacteria</taxon>
        <taxon>Pseudomonadati</taxon>
        <taxon>Pseudomonadota</taxon>
        <taxon>Gammaproteobacteria</taxon>
        <taxon>Alteromonadales</taxon>
        <taxon>Pseudoalteromonadaceae</taxon>
        <taxon>Pseudoalteromonas</taxon>
    </lineage>
</organism>
<evidence type="ECO:0000313" key="2">
    <source>
        <dbReference type="Proteomes" id="UP000217277"/>
    </source>
</evidence>
<name>A0ACA8DXD6_9GAMM</name>
<accession>A0ACA8DXD6</accession>
<dbReference type="EMBL" id="CP011011">
    <property type="protein sequence ID" value="ATC82646.1"/>
    <property type="molecule type" value="Genomic_DNA"/>
</dbReference>
<keyword evidence="2" id="KW-1185">Reference proteome</keyword>
<reference evidence="1" key="1">
    <citation type="submission" date="2015-03" db="EMBL/GenBank/DDBJ databases">
        <authorList>
            <person name="Xie B.-B."/>
            <person name="Rong J.-C."/>
            <person name="Qin Q.-L."/>
            <person name="Zhang Y.-Z."/>
        </authorList>
    </citation>
    <scope>NUCLEOTIDE SEQUENCE</scope>
    <source>
        <strain evidence="1">DSM 14585</strain>
    </source>
</reference>
<sequence>MTDFYVENKNCKIRTCRVIEGELEDVRFSGELWIDSADFWEQFKRKVEYIQNERLAFIVVSDDEEFDVDPDIFIADDFATDKSELNRLLARVKASLFFVKFHPNVPELQKFNENTEDHNVLEGSMSCEAKNTSIEGSSNGLQAHYRIKTNELKKGG</sequence>
<proteinExistence type="predicted"/>
<dbReference type="Proteomes" id="UP000217277">
    <property type="component" value="Chromosome I"/>
</dbReference>
<gene>
    <name evidence="1" type="ORF">PAGA_a2363</name>
</gene>